<accession>B8D2X0</accession>
<evidence type="ECO:0000313" key="15">
    <source>
        <dbReference type="Proteomes" id="UP000006903"/>
    </source>
</evidence>
<keyword evidence="7" id="KW-0479">Metal-binding</keyword>
<evidence type="ECO:0000256" key="2">
    <source>
        <dbReference type="ARBA" id="ARBA00004496"/>
    </source>
</evidence>
<keyword evidence="11" id="KW-0648">Protein biosynthesis</keyword>
<dbReference type="InterPro" id="IPR045864">
    <property type="entry name" value="aa-tRNA-synth_II/BPL/LPL"/>
</dbReference>
<dbReference type="InterPro" id="IPR004531">
    <property type="entry name" value="Phe-tRNA-synth_IIc_bsu_arc_euk"/>
</dbReference>
<dbReference type="InterPro" id="IPR009061">
    <property type="entry name" value="DNA-bd_dom_put_sf"/>
</dbReference>
<dbReference type="Pfam" id="PF17759">
    <property type="entry name" value="tRNA_synthFbeta"/>
    <property type="match status" value="1"/>
</dbReference>
<dbReference type="GO" id="GO:0000287">
    <property type="term" value="F:magnesium ion binding"/>
    <property type="evidence" value="ECO:0007669"/>
    <property type="project" value="InterPro"/>
</dbReference>
<dbReference type="Pfam" id="PF03484">
    <property type="entry name" value="B5"/>
    <property type="match status" value="1"/>
</dbReference>
<dbReference type="InterPro" id="IPR045060">
    <property type="entry name" value="Phe-tRNA-ligase_IIc_bsu"/>
</dbReference>
<dbReference type="GO" id="GO:0003723">
    <property type="term" value="F:RNA binding"/>
    <property type="evidence" value="ECO:0007669"/>
    <property type="project" value="InterPro"/>
</dbReference>
<name>B8D2X0_DESA1</name>
<dbReference type="Pfam" id="PF03483">
    <property type="entry name" value="B3_4"/>
    <property type="match status" value="1"/>
</dbReference>
<dbReference type="InterPro" id="IPR005146">
    <property type="entry name" value="B3/B4_tRNA-bd"/>
</dbReference>
<gene>
    <name evidence="14" type="ordered locus">DKAM_0189</name>
</gene>
<comment type="cofactor">
    <cofactor evidence="1">
        <name>Mg(2+)</name>
        <dbReference type="ChEBI" id="CHEBI:18420"/>
    </cofactor>
</comment>
<dbReference type="AlphaFoldDB" id="B8D2X0"/>
<organism evidence="14 15">
    <name type="scientific">Desulfurococcus amylolyticus (strain DSM 18924 / JCM 16383 / VKM B-2413 / 1221n)</name>
    <name type="common">Desulfurococcus kamchatkensis</name>
    <dbReference type="NCBI Taxonomy" id="490899"/>
    <lineage>
        <taxon>Archaea</taxon>
        <taxon>Thermoproteota</taxon>
        <taxon>Thermoprotei</taxon>
        <taxon>Desulfurococcales</taxon>
        <taxon>Desulfurococcaceae</taxon>
        <taxon>Desulfurococcus</taxon>
    </lineage>
</organism>
<dbReference type="Gene3D" id="3.50.40.10">
    <property type="entry name" value="Phenylalanyl-trna Synthetase, Chain B, domain 3"/>
    <property type="match status" value="1"/>
</dbReference>
<dbReference type="NCBIfam" id="TIGR00471">
    <property type="entry name" value="pheT_arch"/>
    <property type="match status" value="1"/>
</dbReference>
<dbReference type="SUPFAM" id="SSF56037">
    <property type="entry name" value="PheT/TilS domain"/>
    <property type="match status" value="1"/>
</dbReference>
<dbReference type="GO" id="GO:0005524">
    <property type="term" value="F:ATP binding"/>
    <property type="evidence" value="ECO:0007669"/>
    <property type="project" value="UniProtKB-KW"/>
</dbReference>
<dbReference type="PANTHER" id="PTHR10947">
    <property type="entry name" value="PHENYLALANYL-TRNA SYNTHETASE BETA CHAIN AND LEUCINE-RICH REPEAT-CONTAINING PROTEIN 47"/>
    <property type="match status" value="1"/>
</dbReference>
<evidence type="ECO:0000256" key="4">
    <source>
        <dbReference type="ARBA" id="ARBA00012814"/>
    </source>
</evidence>
<dbReference type="SUPFAM" id="SSF55681">
    <property type="entry name" value="Class II aaRS and biotin synthetases"/>
    <property type="match status" value="1"/>
</dbReference>
<evidence type="ECO:0000259" key="13">
    <source>
        <dbReference type="PROSITE" id="PS51483"/>
    </source>
</evidence>
<dbReference type="Gene3D" id="3.30.930.10">
    <property type="entry name" value="Bira Bifunctional Protein, Domain 2"/>
    <property type="match status" value="1"/>
</dbReference>
<evidence type="ECO:0000256" key="8">
    <source>
        <dbReference type="ARBA" id="ARBA00022741"/>
    </source>
</evidence>
<dbReference type="EMBL" id="CP001140">
    <property type="protein sequence ID" value="ACL10517.1"/>
    <property type="molecule type" value="Genomic_DNA"/>
</dbReference>
<evidence type="ECO:0000256" key="3">
    <source>
        <dbReference type="ARBA" id="ARBA00007438"/>
    </source>
</evidence>
<dbReference type="GO" id="GO:0006432">
    <property type="term" value="P:phenylalanyl-tRNA aminoacylation"/>
    <property type="evidence" value="ECO:0007669"/>
    <property type="project" value="InterPro"/>
</dbReference>
<keyword evidence="9" id="KW-0067">ATP-binding</keyword>
<evidence type="ECO:0000256" key="7">
    <source>
        <dbReference type="ARBA" id="ARBA00022723"/>
    </source>
</evidence>
<feature type="domain" description="B5" evidence="13">
    <location>
        <begin position="272"/>
        <end position="348"/>
    </location>
</feature>
<evidence type="ECO:0000256" key="6">
    <source>
        <dbReference type="ARBA" id="ARBA00022598"/>
    </source>
</evidence>
<keyword evidence="10" id="KW-0460">Magnesium</keyword>
<evidence type="ECO:0000256" key="10">
    <source>
        <dbReference type="ARBA" id="ARBA00022842"/>
    </source>
</evidence>
<proteinExistence type="inferred from homology"/>
<keyword evidence="6" id="KW-0436">Ligase</keyword>
<dbReference type="InterPro" id="IPR020825">
    <property type="entry name" value="Phe-tRNA_synthase-like_B3/B4"/>
</dbReference>
<dbReference type="KEGG" id="dka:DKAM_0189"/>
<dbReference type="Proteomes" id="UP000006903">
    <property type="component" value="Chromosome"/>
</dbReference>
<evidence type="ECO:0000313" key="14">
    <source>
        <dbReference type="EMBL" id="ACL10517.1"/>
    </source>
</evidence>
<keyword evidence="8" id="KW-0547">Nucleotide-binding</keyword>
<keyword evidence="5" id="KW-0963">Cytoplasm</keyword>
<protein>
    <recommendedName>
        <fullName evidence="4">phenylalanine--tRNA ligase</fullName>
        <ecNumber evidence="4">6.1.1.20</ecNumber>
    </recommendedName>
</protein>
<dbReference type="STRING" id="490899.DKAM_0189"/>
<dbReference type="GO" id="GO:0004826">
    <property type="term" value="F:phenylalanine-tRNA ligase activity"/>
    <property type="evidence" value="ECO:0007669"/>
    <property type="project" value="UniProtKB-EC"/>
</dbReference>
<dbReference type="PANTHER" id="PTHR10947:SF0">
    <property type="entry name" value="PHENYLALANINE--TRNA LIGASE BETA SUBUNIT"/>
    <property type="match status" value="1"/>
</dbReference>
<dbReference type="SMART" id="SM00874">
    <property type="entry name" value="B5"/>
    <property type="match status" value="1"/>
</dbReference>
<evidence type="ECO:0000256" key="1">
    <source>
        <dbReference type="ARBA" id="ARBA00001946"/>
    </source>
</evidence>
<dbReference type="GeneID" id="7170490"/>
<evidence type="ECO:0000256" key="9">
    <source>
        <dbReference type="ARBA" id="ARBA00022840"/>
    </source>
</evidence>
<dbReference type="InterPro" id="IPR041616">
    <property type="entry name" value="PheRS_beta_core"/>
</dbReference>
<keyword evidence="12 14" id="KW-0030">Aminoacyl-tRNA synthetase</keyword>
<comment type="subcellular location">
    <subcellularLocation>
        <location evidence="2">Cytoplasm</location>
    </subcellularLocation>
</comment>
<dbReference type="PROSITE" id="PS51483">
    <property type="entry name" value="B5"/>
    <property type="match status" value="1"/>
</dbReference>
<dbReference type="SMART" id="SM00873">
    <property type="entry name" value="B3_4"/>
    <property type="match status" value="1"/>
</dbReference>
<dbReference type="Gene3D" id="3.30.56.10">
    <property type="match status" value="2"/>
</dbReference>
<comment type="similarity">
    <text evidence="3">Belongs to the phenylalanyl-tRNA synthetase beta subunit family. Type 2 subfamily.</text>
</comment>
<sequence length="557" mass="62181">MPVIRVSISDIEALLGSRVTLEKLYKGLTKLKCEVDNVEGDILEYEANHDRPDLFSAEGLARALRPFLGLEGKQYHIVNSSIKGYSEGIPGRPYIALAVVRDVVLNEEAIVQIMQLQEKLASTYGRARRKASIGVYDLDKIKPPIYYRAVNPYETKYRPLNENREMTLREVLSETEKGRLYGYIIESMERYPVLMDSEGTILSLAPILNSDDNKVTTNTRNILIDSTGLNPEIVVDMVTIMAVNIAERSKNRIIEVVGVEHPSGLIIEAPRRTGNFISVNLSDVSRLIGVDISVEDAVRYLSLHYYTVRSIEGRVLTVEAPIYRLDARSWVDVAEDIAISHGYDAIGRQADSLPYSTSIGKIHPLEYISRRVRDILVGLGFIEIANYMMTSIESQTTLMGYNQGIFVVENPKSDRYTAIRSWLTPGIIEAIIENKGKRARLAVFEIGDVVLPDESMETNARVERRIGIAVSHEKATLTDGLAVVRTLFKELGVTLSFEKTMVPGLLPERTAAINVNGEQIGFVGEVKPEILYKLGLMNPVIVSEINLNKIIKLLATN</sequence>
<evidence type="ECO:0000256" key="12">
    <source>
        <dbReference type="ARBA" id="ARBA00023146"/>
    </source>
</evidence>
<dbReference type="EC" id="6.1.1.20" evidence="4"/>
<reference evidence="14 15" key="1">
    <citation type="journal article" date="2009" name="J. Bacteriol.">
        <title>Complete genome sequence of the anaerobic, protein-degrading hyperthermophilic crenarchaeon Desulfurococcus kamchatkensis.</title>
        <authorList>
            <person name="Ravin N.V."/>
            <person name="Mardanov A.V."/>
            <person name="Beletsky A.V."/>
            <person name="Kublanov I.V."/>
            <person name="Kolganova T.V."/>
            <person name="Lebedinsky A.V."/>
            <person name="Chernyh N.A."/>
            <person name="Bonch-Osmolovskaya E.A."/>
            <person name="Skryabin K.G."/>
        </authorList>
    </citation>
    <scope>NUCLEOTIDE SEQUENCE [LARGE SCALE GENOMIC DNA]</scope>
    <source>
        <strain evidence="15">DSM 18924 / JCM 16383 / VKM B-2413 / 1221n</strain>
    </source>
</reference>
<dbReference type="InterPro" id="IPR005147">
    <property type="entry name" value="tRNA_synthase_B5-dom"/>
</dbReference>
<dbReference type="eggNOG" id="arCOG00412">
    <property type="taxonomic scope" value="Archaea"/>
</dbReference>
<evidence type="ECO:0000256" key="5">
    <source>
        <dbReference type="ARBA" id="ARBA00022490"/>
    </source>
</evidence>
<dbReference type="RefSeq" id="WP_012607859.1">
    <property type="nucleotide sequence ID" value="NC_011766.1"/>
</dbReference>
<dbReference type="GO" id="GO:0009328">
    <property type="term" value="C:phenylalanine-tRNA ligase complex"/>
    <property type="evidence" value="ECO:0007669"/>
    <property type="project" value="TreeGrafter"/>
</dbReference>
<dbReference type="SUPFAM" id="SSF46955">
    <property type="entry name" value="Putative DNA-binding domain"/>
    <property type="match status" value="2"/>
</dbReference>
<dbReference type="HOGENOM" id="CLU_020279_3_0_2"/>
<evidence type="ECO:0000256" key="11">
    <source>
        <dbReference type="ARBA" id="ARBA00022917"/>
    </source>
</evidence>